<name>A0ABP6MZX8_9ACTN</name>
<dbReference type="Pfam" id="PF19721">
    <property type="entry name" value="DUF6215"/>
    <property type="match status" value="1"/>
</dbReference>
<feature type="compositionally biased region" description="Polar residues" evidence="1">
    <location>
        <begin position="283"/>
        <end position="293"/>
    </location>
</feature>
<evidence type="ECO:0008006" key="4">
    <source>
        <dbReference type="Google" id="ProtNLM"/>
    </source>
</evidence>
<dbReference type="EMBL" id="BAAAVM010000021">
    <property type="protein sequence ID" value="GAA3131974.1"/>
    <property type="molecule type" value="Genomic_DNA"/>
</dbReference>
<feature type="region of interest" description="Disordered" evidence="1">
    <location>
        <begin position="35"/>
        <end position="63"/>
    </location>
</feature>
<dbReference type="Proteomes" id="UP001500893">
    <property type="component" value="Unassembled WGS sequence"/>
</dbReference>
<evidence type="ECO:0000256" key="1">
    <source>
        <dbReference type="SAM" id="MobiDB-lite"/>
    </source>
</evidence>
<gene>
    <name evidence="2" type="ORF">GCM10010521_17370</name>
</gene>
<organism evidence="2 3">
    <name type="scientific">Streptomyces rameus</name>
    <dbReference type="NCBI Taxonomy" id="68261"/>
    <lineage>
        <taxon>Bacteria</taxon>
        <taxon>Bacillati</taxon>
        <taxon>Actinomycetota</taxon>
        <taxon>Actinomycetes</taxon>
        <taxon>Kitasatosporales</taxon>
        <taxon>Streptomycetaceae</taxon>
        <taxon>Streptomyces</taxon>
    </lineage>
</organism>
<proteinExistence type="predicted"/>
<evidence type="ECO:0000313" key="3">
    <source>
        <dbReference type="Proteomes" id="UP001500893"/>
    </source>
</evidence>
<comment type="caution">
    <text evidence="2">The sequence shown here is derived from an EMBL/GenBank/DDBJ whole genome shotgun (WGS) entry which is preliminary data.</text>
</comment>
<feature type="compositionally biased region" description="Low complexity" evidence="1">
    <location>
        <begin position="229"/>
        <end position="239"/>
    </location>
</feature>
<evidence type="ECO:0000313" key="2">
    <source>
        <dbReference type="EMBL" id="GAA3131974.1"/>
    </source>
</evidence>
<protein>
    <recommendedName>
        <fullName evidence="4">Lipoprotein</fullName>
    </recommendedName>
</protein>
<sequence>MRQTARAAAGVVGAAAAMSLLLGCTGQSDDASARRSAADIQAGAGTDTRTDTKADVRAGAQADTRADTKADVKAVARTGTSRQVLAVAEQLPERDCMRRHGFRFWVVARATARRDFPYLLDDIGWARAHGYGAEQRVALRRAAAIDPNKHYLLSLPPDRRPAVVAALAGPRPEGLTADLPNGIRVTHSDTGCTAEAERRLYGDLPAWFRATRQAIAAALLLLPRVMPSDDSASRAASCSSEEREELPRAYQAKPGAVTGQELCEALNRPDLAQLLGTPAETATAASGTDNTAPLSDGRVAQPEAEVRFDTYTVKISATYDKLSVAQYVKLKETVGEKDIKTVQVLDRPGVFSSDHTLKLTIDLSGDGSAAPVGQGPLARTLSVALDRTDRGGSYGTVWSESGALPDDTVLRDIAEKILPTIPERSA</sequence>
<keyword evidence="3" id="KW-1185">Reference proteome</keyword>
<dbReference type="RefSeq" id="WP_345048482.1">
    <property type="nucleotide sequence ID" value="NZ_BAAAVM010000021.1"/>
</dbReference>
<feature type="region of interest" description="Disordered" evidence="1">
    <location>
        <begin position="280"/>
        <end position="300"/>
    </location>
</feature>
<accession>A0ABP6MZX8</accession>
<dbReference type="InterPro" id="IPR046187">
    <property type="entry name" value="DUF6215"/>
</dbReference>
<reference evidence="3" key="1">
    <citation type="journal article" date="2019" name="Int. J. Syst. Evol. Microbiol.">
        <title>The Global Catalogue of Microorganisms (GCM) 10K type strain sequencing project: providing services to taxonomists for standard genome sequencing and annotation.</title>
        <authorList>
            <consortium name="The Broad Institute Genomics Platform"/>
            <consortium name="The Broad Institute Genome Sequencing Center for Infectious Disease"/>
            <person name="Wu L."/>
            <person name="Ma J."/>
        </authorList>
    </citation>
    <scope>NUCLEOTIDE SEQUENCE [LARGE SCALE GENOMIC DNA]</scope>
    <source>
        <strain evidence="3">JCM 11574</strain>
    </source>
</reference>
<feature type="region of interest" description="Disordered" evidence="1">
    <location>
        <begin position="229"/>
        <end position="253"/>
    </location>
</feature>
<dbReference type="PROSITE" id="PS51257">
    <property type="entry name" value="PROKAR_LIPOPROTEIN"/>
    <property type="match status" value="1"/>
</dbReference>